<dbReference type="InterPro" id="IPR036734">
    <property type="entry name" value="Neur_chan_lig-bd_sf"/>
</dbReference>
<dbReference type="Pfam" id="PF02932">
    <property type="entry name" value="Neur_chan_memb"/>
    <property type="match status" value="2"/>
</dbReference>
<evidence type="ECO:0000313" key="9">
    <source>
        <dbReference type="EMBL" id="CAC5378609.1"/>
    </source>
</evidence>
<keyword evidence="7" id="KW-1133">Transmembrane helix</keyword>
<keyword evidence="7" id="KW-0812">Transmembrane</keyword>
<dbReference type="InterPro" id="IPR038050">
    <property type="entry name" value="Neuro_actylchol_rec"/>
</dbReference>
<accession>A0A6J8B7N8</accession>
<keyword evidence="7" id="KW-0472">Membrane</keyword>
<keyword evidence="4" id="KW-1003">Cell membrane</keyword>
<dbReference type="PANTHER" id="PTHR18945">
    <property type="entry name" value="NEUROTRANSMITTER GATED ION CHANNEL"/>
    <property type="match status" value="1"/>
</dbReference>
<gene>
    <name evidence="9" type="ORF">MCOR_14791</name>
</gene>
<proteinExistence type="predicted"/>
<evidence type="ECO:0000313" key="10">
    <source>
        <dbReference type="Proteomes" id="UP000507470"/>
    </source>
</evidence>
<dbReference type="InterPro" id="IPR006201">
    <property type="entry name" value="Neur_channel"/>
</dbReference>
<keyword evidence="9" id="KW-0675">Receptor</keyword>
<dbReference type="Proteomes" id="UP000507470">
    <property type="component" value="Unassembled WGS sequence"/>
</dbReference>
<reference evidence="9 10" key="1">
    <citation type="submission" date="2020-06" db="EMBL/GenBank/DDBJ databases">
        <authorList>
            <person name="Li R."/>
            <person name="Bekaert M."/>
        </authorList>
    </citation>
    <scope>NUCLEOTIDE SEQUENCE [LARGE SCALE GENOMIC DNA]</scope>
    <source>
        <strain evidence="10">wild</strain>
    </source>
</reference>
<feature type="transmembrane region" description="Helical" evidence="7">
    <location>
        <begin position="222"/>
        <end position="241"/>
    </location>
</feature>
<dbReference type="GO" id="GO:0005230">
    <property type="term" value="F:extracellular ligand-gated monoatomic ion channel activity"/>
    <property type="evidence" value="ECO:0007669"/>
    <property type="project" value="InterPro"/>
</dbReference>
<evidence type="ECO:0000259" key="8">
    <source>
        <dbReference type="Pfam" id="PF02932"/>
    </source>
</evidence>
<dbReference type="OrthoDB" id="407674at2759"/>
<feature type="transmembrane region" description="Helical" evidence="7">
    <location>
        <begin position="155"/>
        <end position="174"/>
    </location>
</feature>
<dbReference type="GO" id="GO:0004888">
    <property type="term" value="F:transmembrane signaling receptor activity"/>
    <property type="evidence" value="ECO:0007669"/>
    <property type="project" value="InterPro"/>
</dbReference>
<dbReference type="CDD" id="cd19049">
    <property type="entry name" value="LGIC_TM_anion"/>
    <property type="match status" value="1"/>
</dbReference>
<protein>
    <submittedName>
        <fullName evidence="9">Glycine receptor subunit beta,Glycine receptor subunit alpha-4,Glycine receptor subunit alpha-2,Glycine receptor subunit alpha-1</fullName>
    </submittedName>
</protein>
<dbReference type="InterPro" id="IPR036719">
    <property type="entry name" value="Neuro-gated_channel_TM_sf"/>
</dbReference>
<evidence type="ECO:0000256" key="1">
    <source>
        <dbReference type="ARBA" id="ARBA00004141"/>
    </source>
</evidence>
<evidence type="ECO:0000256" key="4">
    <source>
        <dbReference type="ARBA" id="ARBA00022475"/>
    </source>
</evidence>
<name>A0A6J8B7N8_MYTCO</name>
<dbReference type="Gene3D" id="2.70.170.10">
    <property type="entry name" value="Neurotransmitter-gated ion-channel ligand-binding domain"/>
    <property type="match status" value="1"/>
</dbReference>
<dbReference type="EMBL" id="CACVKT020002582">
    <property type="protein sequence ID" value="CAC5378609.1"/>
    <property type="molecule type" value="Genomic_DNA"/>
</dbReference>
<feature type="transmembrane region" description="Helical" evidence="7">
    <location>
        <begin position="90"/>
        <end position="114"/>
    </location>
</feature>
<dbReference type="PRINTS" id="PR00253">
    <property type="entry name" value="GABAARECEPTR"/>
</dbReference>
<dbReference type="AlphaFoldDB" id="A0A6J8B7N8"/>
<keyword evidence="10" id="KW-1185">Reference proteome</keyword>
<evidence type="ECO:0000256" key="6">
    <source>
        <dbReference type="ARBA" id="ARBA00023303"/>
    </source>
</evidence>
<dbReference type="SUPFAM" id="SSF90112">
    <property type="entry name" value="Neurotransmitter-gated ion-channel transmembrane pore"/>
    <property type="match status" value="1"/>
</dbReference>
<keyword evidence="6" id="KW-0407">Ion channel</keyword>
<sequence length="244" mass="27750">MQPFIKNSSGSFHKYKITIAVVTFTSITFSDGFSASIVSLRWMEPAMTFKDGIVNSQFTIKASESYICDKEYPSGNYTCIGVHVNLKREYGFYLIQVYAPSALIVVLSWVSFWLNTDAIPARVSLGILTVLSVSTNGHFSVGLAQRVSYVRAIDVWNVVCLLFVFGAMIEYAYVAMIERVEERRTIERIRIIGNNHNVLNGQVQNIKVDTKRKDTARSIDKLSRAVFPLVFVIFNVVYWLYYMT</sequence>
<feature type="domain" description="Neurotransmitter-gated ion-channel transmembrane" evidence="8">
    <location>
        <begin position="97"/>
        <end position="179"/>
    </location>
</feature>
<evidence type="ECO:0000256" key="5">
    <source>
        <dbReference type="ARBA" id="ARBA00023065"/>
    </source>
</evidence>
<evidence type="ECO:0000256" key="3">
    <source>
        <dbReference type="ARBA" id="ARBA00022448"/>
    </source>
</evidence>
<dbReference type="GO" id="GO:0005886">
    <property type="term" value="C:plasma membrane"/>
    <property type="evidence" value="ECO:0007669"/>
    <property type="project" value="UniProtKB-SubCell"/>
</dbReference>
<evidence type="ECO:0000256" key="2">
    <source>
        <dbReference type="ARBA" id="ARBA00004236"/>
    </source>
</evidence>
<feature type="domain" description="Neurotransmitter-gated ion-channel transmembrane" evidence="8">
    <location>
        <begin position="186"/>
        <end position="239"/>
    </location>
</feature>
<dbReference type="InterPro" id="IPR006029">
    <property type="entry name" value="Neurotrans-gated_channel_TM"/>
</dbReference>
<keyword evidence="3" id="KW-0813">Transport</keyword>
<evidence type="ECO:0000256" key="7">
    <source>
        <dbReference type="SAM" id="Phobius"/>
    </source>
</evidence>
<organism evidence="9 10">
    <name type="scientific">Mytilus coruscus</name>
    <name type="common">Sea mussel</name>
    <dbReference type="NCBI Taxonomy" id="42192"/>
    <lineage>
        <taxon>Eukaryota</taxon>
        <taxon>Metazoa</taxon>
        <taxon>Spiralia</taxon>
        <taxon>Lophotrochozoa</taxon>
        <taxon>Mollusca</taxon>
        <taxon>Bivalvia</taxon>
        <taxon>Autobranchia</taxon>
        <taxon>Pteriomorphia</taxon>
        <taxon>Mytilida</taxon>
        <taxon>Mytiloidea</taxon>
        <taxon>Mytilidae</taxon>
        <taxon>Mytilinae</taxon>
        <taxon>Mytilus</taxon>
    </lineage>
</organism>
<dbReference type="InterPro" id="IPR006028">
    <property type="entry name" value="GABAA/Glycine_rcpt"/>
</dbReference>
<dbReference type="Gene3D" id="1.20.58.390">
    <property type="entry name" value="Neurotransmitter-gated ion-channel transmembrane domain"/>
    <property type="match status" value="1"/>
</dbReference>
<comment type="subcellular location">
    <subcellularLocation>
        <location evidence="2">Cell membrane</location>
    </subcellularLocation>
    <subcellularLocation>
        <location evidence="1">Membrane</location>
        <topology evidence="1">Multi-pass membrane protein</topology>
    </subcellularLocation>
</comment>
<keyword evidence="5" id="KW-0406">Ion transport</keyword>
<feature type="transmembrane region" description="Helical" evidence="7">
    <location>
        <begin position="17"/>
        <end position="40"/>
    </location>
</feature>